<name>A0A512HYU3_9ACTN</name>
<keyword evidence="2" id="KW-0812">Transmembrane</keyword>
<evidence type="ECO:0000313" key="6">
    <source>
        <dbReference type="Proteomes" id="UP000321769"/>
    </source>
</evidence>
<keyword evidence="2" id="KW-0472">Membrane</keyword>
<evidence type="ECO:0000256" key="2">
    <source>
        <dbReference type="SAM" id="Phobius"/>
    </source>
</evidence>
<feature type="region of interest" description="Disordered" evidence="1">
    <location>
        <begin position="323"/>
        <end position="400"/>
    </location>
</feature>
<dbReference type="Pfam" id="PF11887">
    <property type="entry name" value="Mce4_CUP1"/>
    <property type="match status" value="1"/>
</dbReference>
<dbReference type="PROSITE" id="PS51257">
    <property type="entry name" value="PROKAR_LIPOPROTEIN"/>
    <property type="match status" value="1"/>
</dbReference>
<protein>
    <submittedName>
        <fullName evidence="5">ABC transporter substrate-binding protein</fullName>
    </submittedName>
</protein>
<keyword evidence="6" id="KW-1185">Reference proteome</keyword>
<dbReference type="Pfam" id="PF02470">
    <property type="entry name" value="MlaD"/>
    <property type="match status" value="1"/>
</dbReference>
<dbReference type="InterPro" id="IPR003399">
    <property type="entry name" value="Mce/MlaD"/>
</dbReference>
<dbReference type="NCBIfam" id="TIGR00996">
    <property type="entry name" value="Mtu_fam_mce"/>
    <property type="match status" value="1"/>
</dbReference>
<feature type="domain" description="Mammalian cell entry C-terminal" evidence="4">
    <location>
        <begin position="125"/>
        <end position="341"/>
    </location>
</feature>
<dbReference type="GO" id="GO:0051701">
    <property type="term" value="P:biological process involved in interaction with host"/>
    <property type="evidence" value="ECO:0007669"/>
    <property type="project" value="TreeGrafter"/>
</dbReference>
<dbReference type="InterPro" id="IPR052336">
    <property type="entry name" value="MlaD_Phospholipid_Transporter"/>
</dbReference>
<comment type="caution">
    <text evidence="5">The sequence shown here is derived from an EMBL/GenBank/DDBJ whole genome shotgun (WGS) entry which is preliminary data.</text>
</comment>
<dbReference type="PANTHER" id="PTHR33371">
    <property type="entry name" value="INTERMEMBRANE PHOSPHOLIPID TRANSPORT SYSTEM BINDING PROTEIN MLAD-RELATED"/>
    <property type="match status" value="1"/>
</dbReference>
<organism evidence="5 6">
    <name type="scientific">Aeromicrobium flavum</name>
    <dbReference type="NCBI Taxonomy" id="416568"/>
    <lineage>
        <taxon>Bacteria</taxon>
        <taxon>Bacillati</taxon>
        <taxon>Actinomycetota</taxon>
        <taxon>Actinomycetes</taxon>
        <taxon>Propionibacteriales</taxon>
        <taxon>Nocardioidaceae</taxon>
        <taxon>Aeromicrobium</taxon>
    </lineage>
</organism>
<gene>
    <name evidence="5" type="ORF">AFL01nite_29390</name>
</gene>
<dbReference type="GO" id="GO:0005576">
    <property type="term" value="C:extracellular region"/>
    <property type="evidence" value="ECO:0007669"/>
    <property type="project" value="TreeGrafter"/>
</dbReference>
<proteinExistence type="predicted"/>
<dbReference type="InterPro" id="IPR005693">
    <property type="entry name" value="Mce"/>
</dbReference>
<dbReference type="PANTHER" id="PTHR33371:SF19">
    <property type="entry name" value="MCE-FAMILY PROTEIN MCE4A"/>
    <property type="match status" value="1"/>
</dbReference>
<evidence type="ECO:0000313" key="5">
    <source>
        <dbReference type="EMBL" id="GEO90612.1"/>
    </source>
</evidence>
<feature type="transmembrane region" description="Helical" evidence="2">
    <location>
        <begin position="12"/>
        <end position="35"/>
    </location>
</feature>
<dbReference type="Proteomes" id="UP000321769">
    <property type="component" value="Unassembled WGS sequence"/>
</dbReference>
<keyword evidence="2" id="KW-1133">Transmembrane helix</keyword>
<dbReference type="OrthoDB" id="3460188at2"/>
<evidence type="ECO:0000259" key="3">
    <source>
        <dbReference type="Pfam" id="PF02470"/>
    </source>
</evidence>
<dbReference type="EMBL" id="BJZQ01000024">
    <property type="protein sequence ID" value="GEO90612.1"/>
    <property type="molecule type" value="Genomic_DNA"/>
</dbReference>
<evidence type="ECO:0000256" key="1">
    <source>
        <dbReference type="SAM" id="MobiDB-lite"/>
    </source>
</evidence>
<reference evidence="5 6" key="1">
    <citation type="submission" date="2019-07" db="EMBL/GenBank/DDBJ databases">
        <title>Whole genome shotgun sequence of Aeromicrobium flavum NBRC 107625.</title>
        <authorList>
            <person name="Hosoyama A."/>
            <person name="Uohara A."/>
            <person name="Ohji S."/>
            <person name="Ichikawa N."/>
        </authorList>
    </citation>
    <scope>NUCLEOTIDE SEQUENCE [LARGE SCALE GENOMIC DNA]</scope>
    <source>
        <strain evidence="5 6">NBRC 107625</strain>
    </source>
</reference>
<evidence type="ECO:0000259" key="4">
    <source>
        <dbReference type="Pfam" id="PF11887"/>
    </source>
</evidence>
<dbReference type="AlphaFoldDB" id="A0A512HYU3"/>
<accession>A0A512HYU3</accession>
<dbReference type="InterPro" id="IPR024516">
    <property type="entry name" value="Mce_C"/>
</dbReference>
<dbReference type="RefSeq" id="WP_146828721.1">
    <property type="nucleotide sequence ID" value="NZ_BAAAYQ010000001.1"/>
</dbReference>
<feature type="domain" description="Mce/MlaD" evidence="3">
    <location>
        <begin position="44"/>
        <end position="119"/>
    </location>
</feature>
<sequence length="438" mass="46204">MARVPTLEKPAVVRGLGVVMVGLIVACLFLTYAMFTKLFSDDLPVTIRSNGVGLQLNRNADVKLRGVIVGRVERITSEKGEAVIHLKLDPDQQGVIPSDVQAFVTPKTLFGEKFIDLQPVAQSSGTPIRAGDEIVQAALPTEVEKLLADLDPLLTALNPTDLSFVLTALSDALSGEGESVGETLETLSTYMQKMTPLADDIVKDITLLGETADTYADAMPEIGQTLRNAVVTGNTLTARRAQLQTLFTETAAFATSAEKLVDRSGEDFITLSRDSQPTLDLLANYSPTLECVLKGIDRLKPAIDNTFRDQRAHVSIEFAARSPREYGGGDAPRVPAATGGPEAVMPSCATLPKTPYTGKRPSPGMSDDLMGQLGIGGDLGKRSPLSDPSAAGPAGSEAEQQQIQAIVASAMGVAPGDVPDIAQPLFGPVLRGAEVTLG</sequence>